<evidence type="ECO:0000256" key="1">
    <source>
        <dbReference type="SAM" id="Phobius"/>
    </source>
</evidence>
<keyword evidence="1" id="KW-1133">Transmembrane helix</keyword>
<dbReference type="InterPro" id="IPR008407">
    <property type="entry name" value="Brnchd-chn_aa_trnsp_AzlD"/>
</dbReference>
<dbReference type="EMBL" id="JXAL01000003">
    <property type="protein sequence ID" value="KIL37038.1"/>
    <property type="molecule type" value="Genomic_DNA"/>
</dbReference>
<feature type="transmembrane region" description="Helical" evidence="1">
    <location>
        <begin position="6"/>
        <end position="29"/>
    </location>
</feature>
<proteinExistence type="predicted"/>
<feature type="transmembrane region" description="Helical" evidence="1">
    <location>
        <begin position="89"/>
        <end position="107"/>
    </location>
</feature>
<name>A0ABR5A8P1_9BACL</name>
<accession>A0ABR5A8P1</accession>
<sequence length="108" mass="11769">MEITWSVFVVIVGAALVTFVPRVLPLMVLSRFELPAWAMRWLGHIPIAVMAALVGQELLGGGGSFNITRNVDLLAGILTFFVAVKTRSLLLTVLFGVICALVLRFVMI</sequence>
<dbReference type="Proteomes" id="UP000054526">
    <property type="component" value="Unassembled WGS sequence"/>
</dbReference>
<evidence type="ECO:0000313" key="2">
    <source>
        <dbReference type="EMBL" id="KIL37038.1"/>
    </source>
</evidence>
<keyword evidence="3" id="KW-1185">Reference proteome</keyword>
<reference evidence="2 3" key="1">
    <citation type="submission" date="2014-12" db="EMBL/GenBank/DDBJ databases">
        <title>Draft genome sequence of Cohnella kolymensis strain B-2846.</title>
        <authorList>
            <person name="Karlyshev A.V."/>
            <person name="Kudryashova E.B."/>
        </authorList>
    </citation>
    <scope>NUCLEOTIDE SEQUENCE [LARGE SCALE GENOMIC DNA]</scope>
    <source>
        <strain evidence="2 3">VKM B-2846</strain>
    </source>
</reference>
<dbReference type="RefSeq" id="WP_041060420.1">
    <property type="nucleotide sequence ID" value="NZ_JXAL01000003.1"/>
</dbReference>
<protein>
    <submittedName>
        <fullName evidence="2">Branched-chain amino acid ABC transporter</fullName>
    </submittedName>
</protein>
<keyword evidence="1" id="KW-0812">Transmembrane</keyword>
<organism evidence="2 3">
    <name type="scientific">Cohnella kolymensis</name>
    <dbReference type="NCBI Taxonomy" id="1590652"/>
    <lineage>
        <taxon>Bacteria</taxon>
        <taxon>Bacillati</taxon>
        <taxon>Bacillota</taxon>
        <taxon>Bacilli</taxon>
        <taxon>Bacillales</taxon>
        <taxon>Paenibacillaceae</taxon>
        <taxon>Cohnella</taxon>
    </lineage>
</organism>
<evidence type="ECO:0000313" key="3">
    <source>
        <dbReference type="Proteomes" id="UP000054526"/>
    </source>
</evidence>
<dbReference type="Pfam" id="PF05437">
    <property type="entry name" value="AzlD"/>
    <property type="match status" value="1"/>
</dbReference>
<feature type="transmembrane region" description="Helical" evidence="1">
    <location>
        <begin position="41"/>
        <end position="61"/>
    </location>
</feature>
<keyword evidence="1" id="KW-0472">Membrane</keyword>
<comment type="caution">
    <text evidence="2">The sequence shown here is derived from an EMBL/GenBank/DDBJ whole genome shotgun (WGS) entry which is preliminary data.</text>
</comment>
<gene>
    <name evidence="2" type="ORF">SD71_05115</name>
</gene>